<protein>
    <submittedName>
        <fullName evidence="4">LSU ribosomal protein L36E / Ribosomal protein L36-1</fullName>
    </submittedName>
</protein>
<dbReference type="Pfam" id="PF01158">
    <property type="entry name" value="Ribosomal_L36e"/>
    <property type="match status" value="1"/>
</dbReference>
<accession>A0A132P0L3</accession>
<keyword evidence="2 4" id="KW-0689">Ribosomal protein</keyword>
<dbReference type="GO" id="GO:0006412">
    <property type="term" value="P:translation"/>
    <property type="evidence" value="ECO:0007669"/>
    <property type="project" value="InterPro"/>
</dbReference>
<evidence type="ECO:0000256" key="2">
    <source>
        <dbReference type="ARBA" id="ARBA00022980"/>
    </source>
</evidence>
<name>A0A132P0L3_GIAIN</name>
<evidence type="ECO:0000313" key="5">
    <source>
        <dbReference type="Proteomes" id="UP000070089"/>
    </source>
</evidence>
<keyword evidence="3" id="KW-0687">Ribonucleoprotein</keyword>
<comment type="similarity">
    <text evidence="1">Belongs to the eukaryotic ribosomal protein eL36 family.</text>
</comment>
<dbReference type="InterPro" id="IPR000509">
    <property type="entry name" value="Ribosomal_eL36"/>
</dbReference>
<dbReference type="AlphaFoldDB" id="A0A132P0L3"/>
<proteinExistence type="inferred from homology"/>
<dbReference type="EMBL" id="JXTI01000001">
    <property type="protein sequence ID" value="KWX15866.1"/>
    <property type="molecule type" value="Genomic_DNA"/>
</dbReference>
<evidence type="ECO:0000256" key="3">
    <source>
        <dbReference type="ARBA" id="ARBA00023274"/>
    </source>
</evidence>
<organism evidence="4 5">
    <name type="scientific">Giardia duodenalis assemblage B</name>
    <dbReference type="NCBI Taxonomy" id="1394984"/>
    <lineage>
        <taxon>Eukaryota</taxon>
        <taxon>Metamonada</taxon>
        <taxon>Diplomonadida</taxon>
        <taxon>Hexamitidae</taxon>
        <taxon>Giardiinae</taxon>
        <taxon>Giardia</taxon>
    </lineage>
</organism>
<dbReference type="Gene3D" id="1.10.10.1760">
    <property type="entry name" value="60S ribosomal protein L36"/>
    <property type="match status" value="1"/>
</dbReference>
<dbReference type="FunFam" id="1.10.10.1760:FF:000006">
    <property type="entry name" value="LSU ribosomal protein L36E"/>
    <property type="match status" value="1"/>
</dbReference>
<reference evidence="4 5" key="1">
    <citation type="journal article" date="2015" name="Mol. Biochem. Parasitol.">
        <title>Identification of polymorphic genes for use in assemblage B genotyping assays through comparative genomics of multiple assemblage B Giardia duodenalis isolates.</title>
        <authorList>
            <person name="Wielinga C."/>
            <person name="Thompson R.C."/>
            <person name="Monis P."/>
            <person name="Ryan U."/>
        </authorList>
    </citation>
    <scope>NUCLEOTIDE SEQUENCE [LARGE SCALE GENOMIC DNA]</scope>
    <source>
        <strain evidence="4 5">BAH15c1</strain>
    </source>
</reference>
<dbReference type="Proteomes" id="UP000070089">
    <property type="component" value="Unassembled WGS sequence"/>
</dbReference>
<evidence type="ECO:0000256" key="1">
    <source>
        <dbReference type="ARBA" id="ARBA00006509"/>
    </source>
</evidence>
<dbReference type="GO" id="GO:1990904">
    <property type="term" value="C:ribonucleoprotein complex"/>
    <property type="evidence" value="ECO:0007669"/>
    <property type="project" value="UniProtKB-KW"/>
</dbReference>
<dbReference type="PANTHER" id="PTHR10114">
    <property type="entry name" value="60S RIBOSOMAL PROTEIN L36"/>
    <property type="match status" value="1"/>
</dbReference>
<dbReference type="GO" id="GO:0003735">
    <property type="term" value="F:structural constituent of ribosome"/>
    <property type="evidence" value="ECO:0007669"/>
    <property type="project" value="InterPro"/>
</dbReference>
<sequence length="90" mass="10558">MPGRVFNLKKGGAVVRIVRKKEERKAKPHQEFVKSIIQECTGMAPYEMHIIELLRMNKDRHALRYAKKRLGNIKRAKAKRDQLSVYARNI</sequence>
<dbReference type="OrthoDB" id="9616667at2759"/>
<gene>
    <name evidence="4" type="ORF">QR46_0004</name>
</gene>
<comment type="caution">
    <text evidence="4">The sequence shown here is derived from an EMBL/GenBank/DDBJ whole genome shotgun (WGS) entry which is preliminary data.</text>
</comment>
<dbReference type="InterPro" id="IPR038097">
    <property type="entry name" value="Ribosomal_eL36_sf"/>
</dbReference>
<evidence type="ECO:0000313" key="4">
    <source>
        <dbReference type="EMBL" id="KWX15866.1"/>
    </source>
</evidence>
<dbReference type="VEuPathDB" id="GiardiaDB:QR46_0004"/>
<dbReference type="GO" id="GO:0005840">
    <property type="term" value="C:ribosome"/>
    <property type="evidence" value="ECO:0007669"/>
    <property type="project" value="UniProtKB-KW"/>
</dbReference>